<feature type="transmembrane region" description="Helical" evidence="1">
    <location>
        <begin position="155"/>
        <end position="176"/>
    </location>
</feature>
<keyword evidence="4" id="KW-1185">Reference proteome</keyword>
<sequence length="371" mass="40357">MQSLVSLSFFIAIAACTATGSALATKAKRGKSKADTHASLACALIAITLILRWTTTELALPTVLILTGFVFGLLGCYQLFLSLSALRQKKDSLNTYAWWTFVGGSIATCLCFYISPSLTEALNMSIAACILLLCEGTLYNERLVIRSHGYAMKKLLFASAFVLFFHGVVSAALTLAGEFSDIHLLHQVSLILIDVATIVLAFTLFNNPLASEIRVPLNTLTPSCDGYYSREQMIQLFESYPAYSTHSVILVRINALADIKQDLGESFYKNSIKKVVSSLKQYTREQDTIARLSDDTFAAVLKGVPEEASLAIADRFANDLTAHNLQTHSNTPVFTTHICVFDSISAALTATSESSTDRPEGKGNCALQLAY</sequence>
<keyword evidence="1" id="KW-0812">Transmembrane</keyword>
<dbReference type="SUPFAM" id="SSF55073">
    <property type="entry name" value="Nucleotide cyclase"/>
    <property type="match status" value="1"/>
</dbReference>
<feature type="transmembrane region" description="Helical" evidence="1">
    <location>
        <begin position="59"/>
        <end position="84"/>
    </location>
</feature>
<dbReference type="InterPro" id="IPR043128">
    <property type="entry name" value="Rev_trsase/Diguanyl_cyclase"/>
</dbReference>
<gene>
    <name evidence="3" type="ORF">EP13_15825</name>
</gene>
<dbReference type="EMBL" id="CP008849">
    <property type="protein sequence ID" value="AIG00032.1"/>
    <property type="molecule type" value="Genomic_DNA"/>
</dbReference>
<evidence type="ECO:0000313" key="4">
    <source>
        <dbReference type="Proteomes" id="UP000056090"/>
    </source>
</evidence>
<dbReference type="SMART" id="SM00267">
    <property type="entry name" value="GGDEF"/>
    <property type="match status" value="1"/>
</dbReference>
<dbReference type="AlphaFoldDB" id="A0A075P2G3"/>
<dbReference type="RefSeq" id="WP_044058063.1">
    <property type="nucleotide sequence ID" value="NZ_CBCSKJ010000002.1"/>
</dbReference>
<dbReference type="InterPro" id="IPR000160">
    <property type="entry name" value="GGDEF_dom"/>
</dbReference>
<accession>A0A075P2G3</accession>
<dbReference type="Gene3D" id="3.30.70.270">
    <property type="match status" value="1"/>
</dbReference>
<evidence type="ECO:0000256" key="1">
    <source>
        <dbReference type="SAM" id="Phobius"/>
    </source>
</evidence>
<dbReference type="eggNOG" id="COG2199">
    <property type="taxonomic scope" value="Bacteria"/>
</dbReference>
<keyword evidence="1" id="KW-1133">Transmembrane helix</keyword>
<dbReference type="PROSITE" id="PS50887">
    <property type="entry name" value="GGDEF"/>
    <property type="match status" value="1"/>
</dbReference>
<evidence type="ECO:0000259" key="2">
    <source>
        <dbReference type="PROSITE" id="PS50887"/>
    </source>
</evidence>
<evidence type="ECO:0000313" key="3">
    <source>
        <dbReference type="EMBL" id="AIG00032.1"/>
    </source>
</evidence>
<feature type="transmembrane region" description="Helical" evidence="1">
    <location>
        <begin position="6"/>
        <end position="24"/>
    </location>
</feature>
<organism evidence="3 4">
    <name type="scientific">Alteromonas australica</name>
    <dbReference type="NCBI Taxonomy" id="589873"/>
    <lineage>
        <taxon>Bacteria</taxon>
        <taxon>Pseudomonadati</taxon>
        <taxon>Pseudomonadota</taxon>
        <taxon>Gammaproteobacteria</taxon>
        <taxon>Alteromonadales</taxon>
        <taxon>Alteromonadaceae</taxon>
        <taxon>Alteromonas/Salinimonas group</taxon>
        <taxon>Alteromonas</taxon>
    </lineage>
</organism>
<feature type="transmembrane region" description="Helical" evidence="1">
    <location>
        <begin position="121"/>
        <end position="139"/>
    </location>
</feature>
<dbReference type="KEGG" id="aal:EP13_15825"/>
<dbReference type="Proteomes" id="UP000056090">
    <property type="component" value="Chromosome"/>
</dbReference>
<dbReference type="Pfam" id="PF00990">
    <property type="entry name" value="GGDEF"/>
    <property type="match status" value="1"/>
</dbReference>
<feature type="transmembrane region" description="Helical" evidence="1">
    <location>
        <begin position="96"/>
        <end position="115"/>
    </location>
</feature>
<protein>
    <recommendedName>
        <fullName evidence="2">GGDEF domain-containing protein</fullName>
    </recommendedName>
</protein>
<proteinExistence type="predicted"/>
<dbReference type="GeneID" id="78256355"/>
<name>A0A075P2G3_9ALTE</name>
<keyword evidence="1" id="KW-0472">Membrane</keyword>
<feature type="transmembrane region" description="Helical" evidence="1">
    <location>
        <begin position="36"/>
        <end position="53"/>
    </location>
</feature>
<reference evidence="3 4" key="1">
    <citation type="submission" date="2014-06" db="EMBL/GenBank/DDBJ databases">
        <title>Genomes of Alteromonas australica, a world apart.</title>
        <authorList>
            <person name="Gonzaga A."/>
            <person name="Lopez-Perez M."/>
            <person name="Rodriguez-Valera F."/>
        </authorList>
    </citation>
    <scope>NUCLEOTIDE SEQUENCE [LARGE SCALE GENOMIC DNA]</scope>
    <source>
        <strain evidence="3 4">H 17</strain>
    </source>
</reference>
<feature type="transmembrane region" description="Helical" evidence="1">
    <location>
        <begin position="182"/>
        <end position="205"/>
    </location>
</feature>
<feature type="domain" description="GGDEF" evidence="2">
    <location>
        <begin position="244"/>
        <end position="371"/>
    </location>
</feature>
<dbReference type="InterPro" id="IPR029787">
    <property type="entry name" value="Nucleotide_cyclase"/>
</dbReference>